<dbReference type="EMBL" id="LSFN01000025">
    <property type="protein sequence ID" value="OAB73248.1"/>
    <property type="molecule type" value="Genomic_DNA"/>
</dbReference>
<dbReference type="AlphaFoldDB" id="A0A167CIY6"/>
<dbReference type="Gene3D" id="3.40.250.10">
    <property type="entry name" value="Rhodanese-like domain"/>
    <property type="match status" value="1"/>
</dbReference>
<accession>A0A167CIY6</accession>
<dbReference type="Pfam" id="PF17773">
    <property type="entry name" value="UPF0176_N"/>
    <property type="match status" value="1"/>
</dbReference>
<dbReference type="InterPro" id="IPR036873">
    <property type="entry name" value="Rhodanese-like_dom_sf"/>
</dbReference>
<keyword evidence="1" id="KW-0560">Oxidoreductase</keyword>
<dbReference type="Gene3D" id="3.30.70.100">
    <property type="match status" value="1"/>
</dbReference>
<dbReference type="Pfam" id="PF12368">
    <property type="entry name" value="Rhodanese_C"/>
    <property type="match status" value="1"/>
</dbReference>
<comment type="caution">
    <text evidence="3">The sequence shown here is derived from an EMBL/GenBank/DDBJ whole genome shotgun (WGS) entry which is preliminary data.</text>
</comment>
<dbReference type="SMART" id="SM00450">
    <property type="entry name" value="RHOD"/>
    <property type="match status" value="1"/>
</dbReference>
<dbReference type="InterPro" id="IPR022111">
    <property type="entry name" value="Rhodanese_C"/>
</dbReference>
<dbReference type="PANTHER" id="PTHR43268:SF3">
    <property type="entry name" value="RHODANESE-LIKE DOMAIN-CONTAINING PROTEIN 7-RELATED"/>
    <property type="match status" value="1"/>
</dbReference>
<dbReference type="Proteomes" id="UP000077134">
    <property type="component" value="Unassembled WGS sequence"/>
</dbReference>
<dbReference type="InterPro" id="IPR040503">
    <property type="entry name" value="TRHO_N"/>
</dbReference>
<evidence type="ECO:0000259" key="2">
    <source>
        <dbReference type="PROSITE" id="PS50206"/>
    </source>
</evidence>
<sequence length="301" mass="35036">MSQEQYNILLYYKFVSIPNPEEFTAEHLKYCKDLGVKGRIIIAEEGINGTVSGTVEQTEQYMKDLHANPLFADMVFKIDESHEHAFKKIFVRYKQELVTFRYDKHLDPNTISGKRLSPTEFHEQLQQDDVIVIDGRNDYEYEIGHFRNAIRPDVESFREFPEWIRANLSEFKDKKVLTYCTGGIRCEKLTGFLMHEGFNDVAQLDGGIVTYGKDPEVQGRLFDGKCYVFDERISVPINHTDEDIVVGKCYHCGKSEDRYINCRYKLCNAKHVCCEECEAEHRGFCSEECEDHFENISKSQV</sequence>
<dbReference type="GO" id="GO:0016705">
    <property type="term" value="F:oxidoreductase activity, acting on paired donors, with incorporation or reduction of molecular oxygen"/>
    <property type="evidence" value="ECO:0007669"/>
    <property type="project" value="UniProtKB-UniRule"/>
</dbReference>
<reference evidence="3 4" key="1">
    <citation type="submission" date="2016-02" db="EMBL/GenBank/DDBJ databases">
        <title>Paenibacillus sp. LPB0068, isolated from Crassostrea gigas.</title>
        <authorList>
            <person name="Shin S.-K."/>
            <person name="Yi H."/>
        </authorList>
    </citation>
    <scope>NUCLEOTIDE SEQUENCE [LARGE SCALE GENOMIC DNA]</scope>
    <source>
        <strain evidence="3 4">LPB0068</strain>
    </source>
</reference>
<protein>
    <recommendedName>
        <fullName evidence="1">tRNA uridine(34) hydroxylase</fullName>
        <ecNumber evidence="1">1.14.-.-</ecNumber>
    </recommendedName>
    <alternativeName>
        <fullName evidence="1">tRNA hydroxylation protein O</fullName>
    </alternativeName>
</protein>
<dbReference type="SUPFAM" id="SSF52821">
    <property type="entry name" value="Rhodanese/Cell cycle control phosphatase"/>
    <property type="match status" value="1"/>
</dbReference>
<dbReference type="NCBIfam" id="NF001135">
    <property type="entry name" value="PRK00142.1-3"/>
    <property type="match status" value="1"/>
</dbReference>
<dbReference type="HAMAP" id="MF_00469">
    <property type="entry name" value="TrhO"/>
    <property type="match status" value="1"/>
</dbReference>
<dbReference type="PANTHER" id="PTHR43268">
    <property type="entry name" value="THIOSULFATE SULFURTRANSFERASE/RHODANESE-LIKE DOMAIN-CONTAINING PROTEIN 2"/>
    <property type="match status" value="1"/>
</dbReference>
<comment type="similarity">
    <text evidence="1">Belongs to the TrhO family.</text>
</comment>
<keyword evidence="4" id="KW-1185">Reference proteome</keyword>
<dbReference type="InterPro" id="IPR020936">
    <property type="entry name" value="TrhO"/>
</dbReference>
<evidence type="ECO:0000313" key="4">
    <source>
        <dbReference type="Proteomes" id="UP000077134"/>
    </source>
</evidence>
<dbReference type="PROSITE" id="PS50206">
    <property type="entry name" value="RHODANESE_3"/>
    <property type="match status" value="1"/>
</dbReference>
<comment type="catalytic activity">
    <reaction evidence="1">
        <text>uridine(34) in tRNA + AH2 + O2 = 5-hydroxyuridine(34) in tRNA + A + H2O</text>
        <dbReference type="Rhea" id="RHEA:64224"/>
        <dbReference type="Rhea" id="RHEA-COMP:11727"/>
        <dbReference type="Rhea" id="RHEA-COMP:13381"/>
        <dbReference type="ChEBI" id="CHEBI:13193"/>
        <dbReference type="ChEBI" id="CHEBI:15377"/>
        <dbReference type="ChEBI" id="CHEBI:15379"/>
        <dbReference type="ChEBI" id="CHEBI:17499"/>
        <dbReference type="ChEBI" id="CHEBI:65315"/>
        <dbReference type="ChEBI" id="CHEBI:136877"/>
    </reaction>
</comment>
<evidence type="ECO:0000313" key="3">
    <source>
        <dbReference type="EMBL" id="OAB73248.1"/>
    </source>
</evidence>
<dbReference type="Pfam" id="PF00581">
    <property type="entry name" value="Rhodanese"/>
    <property type="match status" value="1"/>
</dbReference>
<dbReference type="OrthoDB" id="9778326at2"/>
<comment type="function">
    <text evidence="1">Catalyzes oxygen-dependent 5-hydroxyuridine (ho5U) modification at position 34 in tRNAs.</text>
</comment>
<name>A0A167CIY6_9BACL</name>
<evidence type="ECO:0000256" key="1">
    <source>
        <dbReference type="HAMAP-Rule" id="MF_00469"/>
    </source>
</evidence>
<keyword evidence="1" id="KW-0819">tRNA processing</keyword>
<dbReference type="STRING" id="1763538.LPB68_06055"/>
<gene>
    <name evidence="1" type="primary">trhO</name>
    <name evidence="3" type="ORF">PNBC_14235</name>
</gene>
<dbReference type="CDD" id="cd01518">
    <property type="entry name" value="RHOD_YceA"/>
    <property type="match status" value="1"/>
</dbReference>
<dbReference type="GO" id="GO:0006400">
    <property type="term" value="P:tRNA modification"/>
    <property type="evidence" value="ECO:0007669"/>
    <property type="project" value="UniProtKB-UniRule"/>
</dbReference>
<feature type="domain" description="Rhodanese" evidence="2">
    <location>
        <begin position="126"/>
        <end position="220"/>
    </location>
</feature>
<dbReference type="RefSeq" id="WP_068659237.1">
    <property type="nucleotide sequence ID" value="NZ_CP017770.1"/>
</dbReference>
<dbReference type="InterPro" id="IPR001763">
    <property type="entry name" value="Rhodanese-like_dom"/>
</dbReference>
<proteinExistence type="inferred from homology"/>
<dbReference type="EC" id="1.14.-.-" evidence="1"/>
<dbReference type="KEGG" id="pcx:LPB68_06055"/>
<organism evidence="3 4">
    <name type="scientific">Paenibacillus crassostreae</name>
    <dbReference type="NCBI Taxonomy" id="1763538"/>
    <lineage>
        <taxon>Bacteria</taxon>
        <taxon>Bacillati</taxon>
        <taxon>Bacillota</taxon>
        <taxon>Bacilli</taxon>
        <taxon>Bacillales</taxon>
        <taxon>Paenibacillaceae</taxon>
        <taxon>Paenibacillus</taxon>
    </lineage>
</organism>